<dbReference type="Proteomes" id="UP000054596">
    <property type="component" value="Unassembled WGS sequence"/>
</dbReference>
<evidence type="ECO:0000256" key="1">
    <source>
        <dbReference type="SAM" id="MobiDB-lite"/>
    </source>
</evidence>
<dbReference type="EMBL" id="FCOJ02000021">
    <property type="protein sequence ID" value="SAK63034.1"/>
    <property type="molecule type" value="Genomic_DNA"/>
</dbReference>
<protein>
    <submittedName>
        <fullName evidence="2">Uncharacterized protein</fullName>
    </submittedName>
</protein>
<feature type="region of interest" description="Disordered" evidence="1">
    <location>
        <begin position="154"/>
        <end position="180"/>
    </location>
</feature>
<reference evidence="2" key="1">
    <citation type="submission" date="2016-01" db="EMBL/GenBank/DDBJ databases">
        <authorList>
            <person name="Peeters C."/>
        </authorList>
    </citation>
    <scope>NUCLEOTIDE SEQUENCE [LARGE SCALE GENOMIC DNA]</scope>
    <source>
        <strain evidence="2">LMG 29325</strain>
    </source>
</reference>
<proteinExistence type="predicted"/>
<keyword evidence="3" id="KW-1185">Reference proteome</keyword>
<name>A0A158AYV4_9BURK</name>
<sequence>MRFPFSVGWHAERGAHYIRRGAGEGHLEAGAIARIKAEELFDICLVPDHTGAVAGTIELEVDTLASGPEPDWVSLATAFLECSPSFGLALTQEMFRLPWYGWGPETVATKLETTRRCVQQKLFREAYSFYAALRRCRRLHSLLNRDAQKIRAIDGQQSNPIHHLPRSWNSRPTQSSKLVM</sequence>
<organism evidence="2 3">
    <name type="scientific">Caballeronia glebae</name>
    <dbReference type="NCBI Taxonomy" id="1777143"/>
    <lineage>
        <taxon>Bacteria</taxon>
        <taxon>Pseudomonadati</taxon>
        <taxon>Pseudomonadota</taxon>
        <taxon>Betaproteobacteria</taxon>
        <taxon>Burkholderiales</taxon>
        <taxon>Burkholderiaceae</taxon>
        <taxon>Caballeronia</taxon>
    </lineage>
</organism>
<evidence type="ECO:0000313" key="2">
    <source>
        <dbReference type="EMBL" id="SAK63034.1"/>
    </source>
</evidence>
<comment type="caution">
    <text evidence="2">The sequence shown here is derived from an EMBL/GenBank/DDBJ whole genome shotgun (WGS) entry which is preliminary data.</text>
</comment>
<accession>A0A158AYV4</accession>
<dbReference type="STRING" id="1777143.AWB82_03260"/>
<dbReference type="AlphaFoldDB" id="A0A158AYV4"/>
<feature type="compositionally biased region" description="Polar residues" evidence="1">
    <location>
        <begin position="167"/>
        <end position="180"/>
    </location>
</feature>
<gene>
    <name evidence="2" type="ORF">AWB82_03260</name>
</gene>
<evidence type="ECO:0000313" key="3">
    <source>
        <dbReference type="Proteomes" id="UP000054596"/>
    </source>
</evidence>